<reference evidence="2 3" key="2">
    <citation type="submission" date="2018-06" db="EMBL/GenBank/DDBJ databases">
        <title>Sequencing of bacterial isolates from soil warming experiment in Harvard Forest, Massachusetts, USA.</title>
        <authorList>
            <person name="Deangelis K.PhD."/>
        </authorList>
    </citation>
    <scope>NUCLEOTIDE SEQUENCE [LARGE SCALE GENOMIC DNA]</scope>
    <source>
        <strain evidence="2 3">GAS496</strain>
    </source>
</reference>
<protein>
    <submittedName>
        <fullName evidence="2">Methyltransferase family protein</fullName>
    </submittedName>
</protein>
<accession>A0A318HAJ3</accession>
<comment type="caution">
    <text evidence="2">The sequence shown here is derived from an EMBL/GenBank/DDBJ whole genome shotgun (WGS) entry which is preliminary data.</text>
</comment>
<dbReference type="OrthoDB" id="9786503at2"/>
<dbReference type="EMBL" id="QJJU01000021">
    <property type="protein sequence ID" value="PXX04158.1"/>
    <property type="molecule type" value="Genomic_DNA"/>
</dbReference>
<dbReference type="GO" id="GO:0008168">
    <property type="term" value="F:methyltransferase activity"/>
    <property type="evidence" value="ECO:0007669"/>
    <property type="project" value="UniProtKB-KW"/>
</dbReference>
<dbReference type="GO" id="GO:0032259">
    <property type="term" value="P:methylation"/>
    <property type="evidence" value="ECO:0007669"/>
    <property type="project" value="UniProtKB-KW"/>
</dbReference>
<evidence type="ECO:0000313" key="3">
    <source>
        <dbReference type="Proteomes" id="UP000247781"/>
    </source>
</evidence>
<organism evidence="2 3">
    <name type="scientific">Mycolicibacterium moriokaense</name>
    <dbReference type="NCBI Taxonomy" id="39691"/>
    <lineage>
        <taxon>Bacteria</taxon>
        <taxon>Bacillati</taxon>
        <taxon>Actinomycetota</taxon>
        <taxon>Actinomycetes</taxon>
        <taxon>Mycobacteriales</taxon>
        <taxon>Mycobacteriaceae</taxon>
        <taxon>Mycolicibacterium</taxon>
    </lineage>
</organism>
<reference evidence="3" key="1">
    <citation type="submission" date="2018-05" db="EMBL/GenBank/DDBJ databases">
        <authorList>
            <person name="Deangelis K."/>
            <person name="Huntemann M."/>
            <person name="Clum A."/>
            <person name="Pillay M."/>
            <person name="Palaniappan K."/>
            <person name="Varghese N."/>
            <person name="Mikhailova N."/>
            <person name="Stamatis D."/>
            <person name="Reddy T."/>
            <person name="Daum C."/>
            <person name="Shapiro N."/>
            <person name="Ivanova N."/>
            <person name="Kyrpides N."/>
            <person name="Woyke T."/>
        </authorList>
    </citation>
    <scope>NUCLEOTIDE SEQUENCE [LARGE SCALE GENOMIC DNA]</scope>
    <source>
        <strain evidence="3">GAS496</strain>
    </source>
</reference>
<evidence type="ECO:0000259" key="1">
    <source>
        <dbReference type="Pfam" id="PF13649"/>
    </source>
</evidence>
<dbReference type="SUPFAM" id="SSF53335">
    <property type="entry name" value="S-adenosyl-L-methionine-dependent methyltransferases"/>
    <property type="match status" value="1"/>
</dbReference>
<feature type="domain" description="Methyltransferase" evidence="1">
    <location>
        <begin position="149"/>
        <end position="244"/>
    </location>
</feature>
<dbReference type="InterPro" id="IPR041698">
    <property type="entry name" value="Methyltransf_25"/>
</dbReference>
<dbReference type="Gene3D" id="3.40.50.150">
    <property type="entry name" value="Vaccinia Virus protein VP39"/>
    <property type="match status" value="1"/>
</dbReference>
<dbReference type="Pfam" id="PF13649">
    <property type="entry name" value="Methyltransf_25"/>
    <property type="match status" value="1"/>
</dbReference>
<sequence length="357" mass="39676">MEQPPLRSGDVTVQRDALARRLYRRSLVKGEITLPAVPDMIDEYVSMCETLFAGVGRAFTAEQLGQVRNVLQGQLAEAYANSPRSNIVITFDAPVGTVLNYHVRAEWWTVEGAYENWISTRKPPLFGTEPDARVWSLATETADAAAHPVLDIGGGTGRNTLALARRGHPVDVVEMTPKFADIIRADAERESLNVRVIERDVFSTSDDLRRDYRLILLSEVVSDFRSAHQLRAVFELATQCLGAEGCVVFNIFLPKSGYIPDGAALELGQQCYTTIFTHEQVSAAASGLPLQLVSDDSVYEYEMANLPRGAWPPTSWYADWVSGRDVFDLPREECPVEMRWLVYQKPAWVTTGVGPLP</sequence>
<keyword evidence="2" id="KW-0489">Methyltransferase</keyword>
<dbReference type="Proteomes" id="UP000247781">
    <property type="component" value="Unassembled WGS sequence"/>
</dbReference>
<evidence type="ECO:0000313" key="2">
    <source>
        <dbReference type="EMBL" id="PXX04158.1"/>
    </source>
</evidence>
<dbReference type="AlphaFoldDB" id="A0A318HAJ3"/>
<name>A0A318HAJ3_9MYCO</name>
<proteinExistence type="predicted"/>
<gene>
    <name evidence="2" type="ORF">C8E89_12149</name>
</gene>
<keyword evidence="3" id="KW-1185">Reference proteome</keyword>
<dbReference type="InterPro" id="IPR029063">
    <property type="entry name" value="SAM-dependent_MTases_sf"/>
</dbReference>
<keyword evidence="2" id="KW-0808">Transferase</keyword>
<dbReference type="CDD" id="cd02440">
    <property type="entry name" value="AdoMet_MTases"/>
    <property type="match status" value="1"/>
</dbReference>
<dbReference type="RefSeq" id="WP_110318818.1">
    <property type="nucleotide sequence ID" value="NZ_QJJU01000021.1"/>
</dbReference>